<protein>
    <submittedName>
        <fullName evidence="1">Uncharacterized protein</fullName>
    </submittedName>
</protein>
<evidence type="ECO:0000313" key="2">
    <source>
        <dbReference type="Proteomes" id="UP000306319"/>
    </source>
</evidence>
<reference evidence="1" key="1">
    <citation type="submission" date="2019-04" db="EMBL/GenBank/DDBJ databases">
        <title>Microbes associate with the intestines of laboratory mice.</title>
        <authorList>
            <person name="Navarre W."/>
            <person name="Wong E."/>
            <person name="Huang K."/>
            <person name="Tropini C."/>
            <person name="Ng K."/>
            <person name="Yu B."/>
        </authorList>
    </citation>
    <scope>NUCLEOTIDE SEQUENCE</scope>
    <source>
        <strain evidence="1">NM04_E33</strain>
    </source>
</reference>
<evidence type="ECO:0000313" key="1">
    <source>
        <dbReference type="EMBL" id="TGY80974.1"/>
    </source>
</evidence>
<accession>A0AC61RN58</accession>
<keyword evidence="2" id="KW-1185">Reference proteome</keyword>
<name>A0AC61RN58_9BACT</name>
<comment type="caution">
    <text evidence="1">The sequence shown here is derived from an EMBL/GenBank/DDBJ whole genome shotgun (WGS) entry which is preliminary data.</text>
</comment>
<dbReference type="EMBL" id="SRYB01000001">
    <property type="protein sequence ID" value="TGY80974.1"/>
    <property type="molecule type" value="Genomic_DNA"/>
</dbReference>
<dbReference type="Proteomes" id="UP000306319">
    <property type="component" value="Unassembled WGS sequence"/>
</dbReference>
<sequence length="76" mass="8799">MKTKTLNQLWAHIERIRGYFSNPNAPGQAERLNRACDICNRYGNKAWQYLSTTPEYNKADFDEENTPVPMSVYAAK</sequence>
<organism evidence="1 2">
    <name type="scientific">Lepagella muris</name>
    <dbReference type="NCBI Taxonomy" id="3032870"/>
    <lineage>
        <taxon>Bacteria</taxon>
        <taxon>Pseudomonadati</taxon>
        <taxon>Bacteroidota</taxon>
        <taxon>Bacteroidia</taxon>
        <taxon>Bacteroidales</taxon>
        <taxon>Muribaculaceae</taxon>
        <taxon>Lepagella</taxon>
    </lineage>
</organism>
<proteinExistence type="predicted"/>
<gene>
    <name evidence="1" type="ORF">E5331_00920</name>
</gene>